<dbReference type="PROSITE" id="PS50111">
    <property type="entry name" value="CHEMOTAXIS_TRANSDUC_2"/>
    <property type="match status" value="1"/>
</dbReference>
<feature type="transmembrane region" description="Helical" evidence="9">
    <location>
        <begin position="274"/>
        <end position="301"/>
    </location>
</feature>
<evidence type="ECO:0000256" key="9">
    <source>
        <dbReference type="SAM" id="Phobius"/>
    </source>
</evidence>
<dbReference type="PRINTS" id="PR00260">
    <property type="entry name" value="CHEMTRNSDUCR"/>
</dbReference>
<reference evidence="12 13" key="1">
    <citation type="submission" date="2017-01" db="EMBL/GenBank/DDBJ databases">
        <title>Genome sequencing of Rhodoferax fermentans JCM 7819.</title>
        <authorList>
            <person name="Kim Y.J."/>
            <person name="Farh M.E.-A."/>
            <person name="Yang D.-C."/>
        </authorList>
    </citation>
    <scope>NUCLEOTIDE SEQUENCE [LARGE SCALE GENOMIC DNA]</scope>
    <source>
        <strain evidence="12 13">JCM 7819</strain>
    </source>
</reference>
<comment type="similarity">
    <text evidence="6">Belongs to the methyl-accepting chemotaxis (MCP) protein family.</text>
</comment>
<feature type="region of interest" description="Disordered" evidence="8">
    <location>
        <begin position="608"/>
        <end position="677"/>
    </location>
</feature>
<feature type="region of interest" description="Disordered" evidence="8">
    <location>
        <begin position="365"/>
        <end position="384"/>
    </location>
</feature>
<dbReference type="CDD" id="cd06225">
    <property type="entry name" value="HAMP"/>
    <property type="match status" value="1"/>
</dbReference>
<protein>
    <submittedName>
        <fullName evidence="12">Chemotaxis protein</fullName>
    </submittedName>
</protein>
<dbReference type="InterPro" id="IPR033479">
    <property type="entry name" value="dCache_1"/>
</dbReference>
<dbReference type="FunFam" id="1.10.287.950:FF:000001">
    <property type="entry name" value="Methyl-accepting chemotaxis sensory transducer"/>
    <property type="match status" value="1"/>
</dbReference>
<dbReference type="InterPro" id="IPR051310">
    <property type="entry name" value="MCP_chemotaxis"/>
</dbReference>
<comment type="caution">
    <text evidence="12">The sequence shown here is derived from an EMBL/GenBank/DDBJ whole genome shotgun (WGS) entry which is preliminary data.</text>
</comment>
<dbReference type="InterPro" id="IPR004089">
    <property type="entry name" value="MCPsignal_dom"/>
</dbReference>
<keyword evidence="4 9" id="KW-1133">Transmembrane helix</keyword>
<evidence type="ECO:0000259" key="11">
    <source>
        <dbReference type="PROSITE" id="PS50885"/>
    </source>
</evidence>
<dbReference type="CDD" id="cd12912">
    <property type="entry name" value="PDC2_MCP_like"/>
    <property type="match status" value="1"/>
</dbReference>
<feature type="transmembrane region" description="Helical" evidence="9">
    <location>
        <begin position="12"/>
        <end position="34"/>
    </location>
</feature>
<evidence type="ECO:0000256" key="6">
    <source>
        <dbReference type="ARBA" id="ARBA00029447"/>
    </source>
</evidence>
<evidence type="ECO:0000313" key="13">
    <source>
        <dbReference type="Proteomes" id="UP000190750"/>
    </source>
</evidence>
<dbReference type="PANTHER" id="PTHR43531:SF16">
    <property type="entry name" value="METHYL-ACCEPTING CHEMOTAXIS PROTEIN II"/>
    <property type="match status" value="1"/>
</dbReference>
<dbReference type="Pfam" id="PF00015">
    <property type="entry name" value="MCPsignal"/>
    <property type="match status" value="1"/>
</dbReference>
<dbReference type="SUPFAM" id="SSF103190">
    <property type="entry name" value="Sensory domain-like"/>
    <property type="match status" value="1"/>
</dbReference>
<gene>
    <name evidence="12" type="ORF">RF819_13525</name>
</gene>
<dbReference type="GO" id="GO:0005886">
    <property type="term" value="C:plasma membrane"/>
    <property type="evidence" value="ECO:0007669"/>
    <property type="project" value="UniProtKB-SubCell"/>
</dbReference>
<dbReference type="Pfam" id="PF00672">
    <property type="entry name" value="HAMP"/>
    <property type="match status" value="1"/>
</dbReference>
<keyword evidence="3 9" id="KW-0812">Transmembrane</keyword>
<dbReference type="RefSeq" id="WP_078365468.1">
    <property type="nucleotide sequence ID" value="NZ_MTJN01000002.1"/>
</dbReference>
<dbReference type="PROSITE" id="PS50885">
    <property type="entry name" value="HAMP"/>
    <property type="match status" value="1"/>
</dbReference>
<feature type="domain" description="Methyl-accepting transducer" evidence="10">
    <location>
        <begin position="357"/>
        <end position="586"/>
    </location>
</feature>
<dbReference type="SMART" id="SM00283">
    <property type="entry name" value="MA"/>
    <property type="match status" value="1"/>
</dbReference>
<dbReference type="CDD" id="cd12913">
    <property type="entry name" value="PDC1_MCP_like"/>
    <property type="match status" value="1"/>
</dbReference>
<organism evidence="12 13">
    <name type="scientific">Rhodoferax fermentans</name>
    <dbReference type="NCBI Taxonomy" id="28066"/>
    <lineage>
        <taxon>Bacteria</taxon>
        <taxon>Pseudomonadati</taxon>
        <taxon>Pseudomonadota</taxon>
        <taxon>Betaproteobacteria</taxon>
        <taxon>Burkholderiales</taxon>
        <taxon>Comamonadaceae</taxon>
        <taxon>Rhodoferax</taxon>
    </lineage>
</organism>
<accession>A0A1T1AU70</accession>
<sequence>MFSFFRTLRGKVVGVTGALVLLGLLVLTASNLWMARQNALTSLADQTRALAHAHAAGVADWITSKHQVVKSVAGRVAEADPVPFLQDAKIAGDVDTVYIGYPDKRYVFSDSRVQSPEYDPTARPWYKKASAATGPVVTDPYIGATSKKLLITFASAIQSGGQLQAVTAADVLMDAVVHNIASIRPTPGTYGMVVSKDGRIVVHEDRALLLKPLADLAPALTSRNVESLIQNEGLQELEINHEMRLIQAQAIPGTDWVLMVALKPSEALAGVNTMMWSSIVSSLVLAVVTVLIIAALLSSLLKRLPILRDAMDDVGAGHGDLTHRVPVSGNDELAAIGAGFNQFAEKVQTVLISVRQHAEGVATASSEIAQGNQDLSSRTESQASALEETAASMEQLSSTVKQNADNARQANQLALSASTVAVQGGEVVAQVVDTMKGINEASRKISDIISVIDGIAFQTNILALNAAVEAARAGEQGRGFAVVASEVRSLAGRSAEAAKEIKLLINNSVERVEQGTALVDKAGSTMTEVVNSIKRVTDIMGEISAASNEQSLGVSQVGEAVTQMDRATQQNAALVEEMAAAASSLKSQAQDLVQTVAVFKLGAGDGGIHTSPMLAQKAPSGQPKRLDRPNSGAPKKLAPRAAAPARLTAPPTPTVAAPAKPAPSATSGTSDSDWETF</sequence>
<evidence type="ECO:0000256" key="1">
    <source>
        <dbReference type="ARBA" id="ARBA00004651"/>
    </source>
</evidence>
<dbReference type="SUPFAM" id="SSF58104">
    <property type="entry name" value="Methyl-accepting chemotaxis protein (MCP) signaling domain"/>
    <property type="match status" value="1"/>
</dbReference>
<evidence type="ECO:0000256" key="5">
    <source>
        <dbReference type="ARBA" id="ARBA00023136"/>
    </source>
</evidence>
<feature type="domain" description="HAMP" evidence="11">
    <location>
        <begin position="298"/>
        <end position="352"/>
    </location>
</feature>
<proteinExistence type="inferred from homology"/>
<dbReference type="PANTHER" id="PTHR43531">
    <property type="entry name" value="PROTEIN ICFG"/>
    <property type="match status" value="1"/>
</dbReference>
<name>A0A1T1AU70_RHOFE</name>
<dbReference type="AlphaFoldDB" id="A0A1T1AU70"/>
<dbReference type="InterPro" id="IPR004090">
    <property type="entry name" value="Chemotax_Me-accpt_rcpt"/>
</dbReference>
<dbReference type="EMBL" id="MTJN01000002">
    <property type="protein sequence ID" value="OOV07617.1"/>
    <property type="molecule type" value="Genomic_DNA"/>
</dbReference>
<evidence type="ECO:0000256" key="2">
    <source>
        <dbReference type="ARBA" id="ARBA00022475"/>
    </source>
</evidence>
<comment type="subcellular location">
    <subcellularLocation>
        <location evidence="1">Cell membrane</location>
        <topology evidence="1">Multi-pass membrane protein</topology>
    </subcellularLocation>
</comment>
<dbReference type="OrthoDB" id="2489132at2"/>
<dbReference type="Proteomes" id="UP000190750">
    <property type="component" value="Unassembled WGS sequence"/>
</dbReference>
<evidence type="ECO:0000256" key="4">
    <source>
        <dbReference type="ARBA" id="ARBA00022989"/>
    </source>
</evidence>
<dbReference type="CDD" id="cd11386">
    <property type="entry name" value="MCP_signal"/>
    <property type="match status" value="1"/>
</dbReference>
<evidence type="ECO:0000256" key="7">
    <source>
        <dbReference type="PROSITE-ProRule" id="PRU00284"/>
    </source>
</evidence>
<keyword evidence="2" id="KW-1003">Cell membrane</keyword>
<dbReference type="InterPro" id="IPR029151">
    <property type="entry name" value="Sensor-like_sf"/>
</dbReference>
<dbReference type="STRING" id="28066.RF819_13525"/>
<keyword evidence="5 9" id="KW-0472">Membrane</keyword>
<evidence type="ECO:0000313" key="12">
    <source>
        <dbReference type="EMBL" id="OOV07617.1"/>
    </source>
</evidence>
<dbReference type="Gene3D" id="3.30.450.20">
    <property type="entry name" value="PAS domain"/>
    <property type="match status" value="2"/>
</dbReference>
<evidence type="ECO:0000256" key="3">
    <source>
        <dbReference type="ARBA" id="ARBA00022692"/>
    </source>
</evidence>
<evidence type="ECO:0000256" key="8">
    <source>
        <dbReference type="SAM" id="MobiDB-lite"/>
    </source>
</evidence>
<dbReference type="GO" id="GO:0007165">
    <property type="term" value="P:signal transduction"/>
    <property type="evidence" value="ECO:0007669"/>
    <property type="project" value="UniProtKB-KW"/>
</dbReference>
<dbReference type="SMART" id="SM00304">
    <property type="entry name" value="HAMP"/>
    <property type="match status" value="1"/>
</dbReference>
<dbReference type="Pfam" id="PF02743">
    <property type="entry name" value="dCache_1"/>
    <property type="match status" value="1"/>
</dbReference>
<dbReference type="GO" id="GO:0004888">
    <property type="term" value="F:transmembrane signaling receptor activity"/>
    <property type="evidence" value="ECO:0007669"/>
    <property type="project" value="InterPro"/>
</dbReference>
<feature type="compositionally biased region" description="Low complexity" evidence="8">
    <location>
        <begin position="633"/>
        <end position="667"/>
    </location>
</feature>
<dbReference type="GO" id="GO:0006935">
    <property type="term" value="P:chemotaxis"/>
    <property type="evidence" value="ECO:0007669"/>
    <property type="project" value="InterPro"/>
</dbReference>
<dbReference type="Gene3D" id="1.10.287.950">
    <property type="entry name" value="Methyl-accepting chemotaxis protein"/>
    <property type="match status" value="1"/>
</dbReference>
<keyword evidence="13" id="KW-1185">Reference proteome</keyword>
<keyword evidence="7" id="KW-0807">Transducer</keyword>
<evidence type="ECO:0000259" key="10">
    <source>
        <dbReference type="PROSITE" id="PS50111"/>
    </source>
</evidence>
<dbReference type="InterPro" id="IPR003660">
    <property type="entry name" value="HAMP_dom"/>
</dbReference>